<evidence type="ECO:0008006" key="3">
    <source>
        <dbReference type="Google" id="ProtNLM"/>
    </source>
</evidence>
<sequence>MKKVTKATMIMAMIFINVFCLLCIGARNVKACEQPCIKEKGENSIQKKKIPMLVSLKQTDESTLEIKFNNPVDIRKAVTPRNYWIQSLDSNEPNGIATVGKNDNVSMENSLRRRNVRIVPKEGSNEVFEMKFNQQISKGKKYKLIICHLTSKDQKPYDGNNGVKEFTGK</sequence>
<evidence type="ECO:0000313" key="2">
    <source>
        <dbReference type="Proteomes" id="UP000183952"/>
    </source>
</evidence>
<dbReference type="RefSeq" id="WP_072903525.1">
    <property type="nucleotide sequence ID" value="NZ_FRAD01000011.1"/>
</dbReference>
<organism evidence="1 2">
    <name type="scientific">Hathewaya proteolytica DSM 3090</name>
    <dbReference type="NCBI Taxonomy" id="1121331"/>
    <lineage>
        <taxon>Bacteria</taxon>
        <taxon>Bacillati</taxon>
        <taxon>Bacillota</taxon>
        <taxon>Clostridia</taxon>
        <taxon>Eubacteriales</taxon>
        <taxon>Clostridiaceae</taxon>
        <taxon>Hathewaya</taxon>
    </lineage>
</organism>
<dbReference type="EMBL" id="FRAD01000011">
    <property type="protein sequence ID" value="SHK01130.1"/>
    <property type="molecule type" value="Genomic_DNA"/>
</dbReference>
<name>A0A1M6NZN8_9CLOT</name>
<dbReference type="Proteomes" id="UP000183952">
    <property type="component" value="Unassembled WGS sequence"/>
</dbReference>
<reference evidence="1 2" key="1">
    <citation type="submission" date="2016-11" db="EMBL/GenBank/DDBJ databases">
        <authorList>
            <person name="Jaros S."/>
            <person name="Januszkiewicz K."/>
            <person name="Wedrychowicz H."/>
        </authorList>
    </citation>
    <scope>NUCLEOTIDE SEQUENCE [LARGE SCALE GENOMIC DNA]</scope>
    <source>
        <strain evidence="1 2">DSM 3090</strain>
    </source>
</reference>
<accession>A0A1M6NZN8</accession>
<dbReference type="STRING" id="1121331.SAMN02745248_01570"/>
<dbReference type="AlphaFoldDB" id="A0A1M6NZN8"/>
<proteinExistence type="predicted"/>
<gene>
    <name evidence="1" type="ORF">SAMN02745248_01570</name>
</gene>
<keyword evidence="2" id="KW-1185">Reference proteome</keyword>
<evidence type="ECO:0000313" key="1">
    <source>
        <dbReference type="EMBL" id="SHK01130.1"/>
    </source>
</evidence>
<dbReference type="OrthoDB" id="2865952at2"/>
<protein>
    <recommendedName>
        <fullName evidence="3">SbsA Ig-like domain-containing protein</fullName>
    </recommendedName>
</protein>